<name>A0ABV6JM93_9PROT</name>
<protein>
    <submittedName>
        <fullName evidence="7">Rieske (2Fe-2S) protein</fullName>
    </submittedName>
</protein>
<sequence length="189" mass="20498">MSEAISARPPAARRYVVARKDDIAEGDRLIVEVAGREIGIYHVNGAFYALLNRCPHLGGPLCHGQVVTEVTAAVPGEVRGNPDKVYATCPWHNWEFDIRTGQSYWNPKGLRARPFNVALEAGESLREALESGSAERVPGPYAAETIPVAVEDEYLVLSLRPVREQPPMPVGAPAGCVPPSTTSLEKTSR</sequence>
<keyword evidence="1" id="KW-0001">2Fe-2S</keyword>
<dbReference type="Pfam" id="PF00355">
    <property type="entry name" value="Rieske"/>
    <property type="match status" value="1"/>
</dbReference>
<dbReference type="RefSeq" id="WP_377042527.1">
    <property type="nucleotide sequence ID" value="NZ_JBHLUN010000001.1"/>
</dbReference>
<dbReference type="PROSITE" id="PS51296">
    <property type="entry name" value="RIESKE"/>
    <property type="match status" value="1"/>
</dbReference>
<evidence type="ECO:0000256" key="4">
    <source>
        <dbReference type="ARBA" id="ARBA00023014"/>
    </source>
</evidence>
<reference evidence="7 8" key="1">
    <citation type="submission" date="2024-09" db="EMBL/GenBank/DDBJ databases">
        <authorList>
            <person name="Sun Q."/>
            <person name="Mori K."/>
        </authorList>
    </citation>
    <scope>NUCLEOTIDE SEQUENCE [LARGE SCALE GENOMIC DNA]</scope>
    <source>
        <strain evidence="7 8">TBRC 5777</strain>
    </source>
</reference>
<comment type="caution">
    <text evidence="7">The sequence shown here is derived from an EMBL/GenBank/DDBJ whole genome shotgun (WGS) entry which is preliminary data.</text>
</comment>
<dbReference type="PANTHER" id="PTHR21496:SF23">
    <property type="entry name" value="3-PHENYLPROPIONATE_CINNAMIC ACID DIOXYGENASE FERREDOXIN SUBUNIT"/>
    <property type="match status" value="1"/>
</dbReference>
<dbReference type="InterPro" id="IPR017941">
    <property type="entry name" value="Rieske_2Fe-2S"/>
</dbReference>
<keyword evidence="2" id="KW-0479">Metal-binding</keyword>
<dbReference type="EMBL" id="JBHLUN010000001">
    <property type="protein sequence ID" value="MFC0406842.1"/>
    <property type="molecule type" value="Genomic_DNA"/>
</dbReference>
<accession>A0ABV6JM93</accession>
<dbReference type="InterPro" id="IPR036922">
    <property type="entry name" value="Rieske_2Fe-2S_sf"/>
</dbReference>
<feature type="compositionally biased region" description="Polar residues" evidence="5">
    <location>
        <begin position="179"/>
        <end position="189"/>
    </location>
</feature>
<evidence type="ECO:0000256" key="5">
    <source>
        <dbReference type="SAM" id="MobiDB-lite"/>
    </source>
</evidence>
<evidence type="ECO:0000256" key="3">
    <source>
        <dbReference type="ARBA" id="ARBA00023004"/>
    </source>
</evidence>
<evidence type="ECO:0000256" key="2">
    <source>
        <dbReference type="ARBA" id="ARBA00022723"/>
    </source>
</evidence>
<dbReference type="PANTHER" id="PTHR21496">
    <property type="entry name" value="FERREDOXIN-RELATED"/>
    <property type="match status" value="1"/>
</dbReference>
<evidence type="ECO:0000313" key="8">
    <source>
        <dbReference type="Proteomes" id="UP001589865"/>
    </source>
</evidence>
<dbReference type="Gene3D" id="2.102.10.10">
    <property type="entry name" value="Rieske [2Fe-2S] iron-sulphur domain"/>
    <property type="match status" value="1"/>
</dbReference>
<dbReference type="Proteomes" id="UP001589865">
    <property type="component" value="Unassembled WGS sequence"/>
</dbReference>
<dbReference type="SUPFAM" id="SSF50022">
    <property type="entry name" value="ISP domain"/>
    <property type="match status" value="1"/>
</dbReference>
<feature type="region of interest" description="Disordered" evidence="5">
    <location>
        <begin position="167"/>
        <end position="189"/>
    </location>
</feature>
<evidence type="ECO:0000259" key="6">
    <source>
        <dbReference type="PROSITE" id="PS51296"/>
    </source>
</evidence>
<evidence type="ECO:0000313" key="7">
    <source>
        <dbReference type="EMBL" id="MFC0406842.1"/>
    </source>
</evidence>
<proteinExistence type="predicted"/>
<organism evidence="7 8">
    <name type="scientific">Roseomonas elaeocarpi</name>
    <dbReference type="NCBI Taxonomy" id="907779"/>
    <lineage>
        <taxon>Bacteria</taxon>
        <taxon>Pseudomonadati</taxon>
        <taxon>Pseudomonadota</taxon>
        <taxon>Alphaproteobacteria</taxon>
        <taxon>Acetobacterales</taxon>
        <taxon>Roseomonadaceae</taxon>
        <taxon>Roseomonas</taxon>
    </lineage>
</organism>
<keyword evidence="3" id="KW-0408">Iron</keyword>
<feature type="domain" description="Rieske" evidence="6">
    <location>
        <begin position="15"/>
        <end position="126"/>
    </location>
</feature>
<keyword evidence="4" id="KW-0411">Iron-sulfur</keyword>
<gene>
    <name evidence="7" type="ORF">ACFFGY_01190</name>
</gene>
<evidence type="ECO:0000256" key="1">
    <source>
        <dbReference type="ARBA" id="ARBA00022714"/>
    </source>
</evidence>
<keyword evidence="8" id="KW-1185">Reference proteome</keyword>